<dbReference type="Pfam" id="PF13561">
    <property type="entry name" value="adh_short_C2"/>
    <property type="match status" value="1"/>
</dbReference>
<dbReference type="InterPro" id="IPR027417">
    <property type="entry name" value="P-loop_NTPase"/>
</dbReference>
<evidence type="ECO:0000313" key="5">
    <source>
        <dbReference type="Proteomes" id="UP001316803"/>
    </source>
</evidence>
<keyword evidence="1" id="KW-0677">Repeat</keyword>
<dbReference type="PANTHER" id="PTHR10039:SF5">
    <property type="entry name" value="NACHT DOMAIN-CONTAINING PROTEIN"/>
    <property type="match status" value="1"/>
</dbReference>
<name>A0AAN8EKN9_9EURO</name>
<dbReference type="PANTHER" id="PTHR10039">
    <property type="entry name" value="AMELOGENIN"/>
    <property type="match status" value="1"/>
</dbReference>
<protein>
    <recommendedName>
        <fullName evidence="3">Nephrocystin 3-like N-terminal domain-containing protein</fullName>
    </recommendedName>
</protein>
<evidence type="ECO:0000313" key="4">
    <source>
        <dbReference type="EMBL" id="KAK5953603.1"/>
    </source>
</evidence>
<feature type="region of interest" description="Disordered" evidence="2">
    <location>
        <begin position="98"/>
        <end position="123"/>
    </location>
</feature>
<feature type="domain" description="Nephrocystin 3-like N-terminal" evidence="3">
    <location>
        <begin position="192"/>
        <end position="369"/>
    </location>
</feature>
<evidence type="ECO:0000256" key="1">
    <source>
        <dbReference type="ARBA" id="ARBA00022737"/>
    </source>
</evidence>
<evidence type="ECO:0000256" key="2">
    <source>
        <dbReference type="SAM" id="MobiDB-lite"/>
    </source>
</evidence>
<sequence length="521" mass="59744">MTPMVRKNFEDDPELRAIWERENMMGRISEPEEYRGAALFMLSDASSFMTGSHLVVDGGYTAWVDVQEEEDAVVIPYNGEQPLAVSSWQHRNLQRSQNGNDQLDYLPSETGHPTRQRGQNDGRVYNGTVVDGYGVVQQGDNHGTIQVNNYHTLAKPTKEEEEKRLFEILLGSLAKDLDMDARLRNVKIAMNQTCQWLFRHKHFRTWSSQDPLEEYNPFLRVTGKPGCGKSTLMKTALTYVDEQWDQSWCTVSYFFNARATEELEKSSLGLYRSLVHQIVSKNSQLETGFRQAFRSKVKSDVVTAWAETELQNYLIDILRSDESLRLCLFIDALDEGSEDDVRDLVAFCEELVACAKEPQEAIRICMSSRHYPHFTFQRPLELVVEEESDHYHDIEVYVSRKLTVPRNTLASEAAELRRELCEKSSQIFLWVVLVIPMLNKICDKGGGLSAMTEFLRNTPDTLAGLFEEILDKSLHNIKECVVLLQWVLFSLQPLEPVELYLAVIYSNSPIIALFITKIRMS</sequence>
<dbReference type="SUPFAM" id="SSF51735">
    <property type="entry name" value="NAD(P)-binding Rossmann-fold domains"/>
    <property type="match status" value="1"/>
</dbReference>
<dbReference type="AlphaFoldDB" id="A0AAN8EKN9"/>
<accession>A0AAN8EKN9</accession>
<dbReference type="Gene3D" id="3.40.50.720">
    <property type="entry name" value="NAD(P)-binding Rossmann-like Domain"/>
    <property type="match status" value="1"/>
</dbReference>
<dbReference type="EMBL" id="JAKLMC020000011">
    <property type="protein sequence ID" value="KAK5953603.1"/>
    <property type="molecule type" value="Genomic_DNA"/>
</dbReference>
<dbReference type="Pfam" id="PF24883">
    <property type="entry name" value="NPHP3_N"/>
    <property type="match status" value="1"/>
</dbReference>
<keyword evidence="5" id="KW-1185">Reference proteome</keyword>
<dbReference type="InterPro" id="IPR056884">
    <property type="entry name" value="NPHP3-like_N"/>
</dbReference>
<gene>
    <name evidence="4" type="ORF">OHC33_005547</name>
</gene>
<proteinExistence type="predicted"/>
<dbReference type="SUPFAM" id="SSF52540">
    <property type="entry name" value="P-loop containing nucleoside triphosphate hydrolases"/>
    <property type="match status" value="1"/>
</dbReference>
<evidence type="ECO:0000259" key="3">
    <source>
        <dbReference type="Pfam" id="PF24883"/>
    </source>
</evidence>
<organism evidence="4 5">
    <name type="scientific">Knufia fluminis</name>
    <dbReference type="NCBI Taxonomy" id="191047"/>
    <lineage>
        <taxon>Eukaryota</taxon>
        <taxon>Fungi</taxon>
        <taxon>Dikarya</taxon>
        <taxon>Ascomycota</taxon>
        <taxon>Pezizomycotina</taxon>
        <taxon>Eurotiomycetes</taxon>
        <taxon>Chaetothyriomycetidae</taxon>
        <taxon>Chaetothyriales</taxon>
        <taxon>Trichomeriaceae</taxon>
        <taxon>Knufia</taxon>
    </lineage>
</organism>
<dbReference type="Proteomes" id="UP001316803">
    <property type="component" value="Unassembled WGS sequence"/>
</dbReference>
<dbReference type="Gene3D" id="3.40.50.300">
    <property type="entry name" value="P-loop containing nucleotide triphosphate hydrolases"/>
    <property type="match status" value="1"/>
</dbReference>
<dbReference type="InterPro" id="IPR036291">
    <property type="entry name" value="NAD(P)-bd_dom_sf"/>
</dbReference>
<comment type="caution">
    <text evidence="4">The sequence shown here is derived from an EMBL/GenBank/DDBJ whole genome shotgun (WGS) entry which is preliminary data.</text>
</comment>
<dbReference type="InterPro" id="IPR002347">
    <property type="entry name" value="SDR_fam"/>
</dbReference>
<reference evidence="4 5" key="1">
    <citation type="submission" date="2022-12" db="EMBL/GenBank/DDBJ databases">
        <title>Genomic features and morphological characterization of a novel Knufia sp. strain isolated from spacecraft assembly facility.</title>
        <authorList>
            <person name="Teixeira M."/>
            <person name="Chander A.M."/>
            <person name="Stajich J.E."/>
            <person name="Venkateswaran K."/>
        </authorList>
    </citation>
    <scope>NUCLEOTIDE SEQUENCE [LARGE SCALE GENOMIC DNA]</scope>
    <source>
        <strain evidence="4 5">FJI-L2-BK-P2</strain>
    </source>
</reference>